<dbReference type="PANTHER" id="PTHR30006">
    <property type="entry name" value="THIAMINE-BINDING PERIPLASMIC PROTEIN-RELATED"/>
    <property type="match status" value="1"/>
</dbReference>
<evidence type="ECO:0000313" key="3">
    <source>
        <dbReference type="EMBL" id="GAA1996434.1"/>
    </source>
</evidence>
<protein>
    <submittedName>
        <fullName evidence="3">ABC transporter substrate-binding protein</fullName>
    </submittedName>
</protein>
<evidence type="ECO:0000256" key="1">
    <source>
        <dbReference type="ARBA" id="ARBA00022729"/>
    </source>
</evidence>
<evidence type="ECO:0000256" key="2">
    <source>
        <dbReference type="SAM" id="SignalP"/>
    </source>
</evidence>
<dbReference type="SUPFAM" id="SSF53850">
    <property type="entry name" value="Periplasmic binding protein-like II"/>
    <property type="match status" value="1"/>
</dbReference>
<keyword evidence="1 2" id="KW-0732">Signal</keyword>
<dbReference type="RefSeq" id="WP_344661639.1">
    <property type="nucleotide sequence ID" value="NZ_BAAAQM010000057.1"/>
</dbReference>
<feature type="chain" id="PRO_5047513421" evidence="2">
    <location>
        <begin position="22"/>
        <end position="440"/>
    </location>
</feature>
<dbReference type="Proteomes" id="UP001499854">
    <property type="component" value="Unassembled WGS sequence"/>
</dbReference>
<dbReference type="Gene3D" id="3.40.190.10">
    <property type="entry name" value="Periplasmic binding protein-like II"/>
    <property type="match status" value="2"/>
</dbReference>
<dbReference type="EMBL" id="BAAAQM010000057">
    <property type="protein sequence ID" value="GAA1996434.1"/>
    <property type="molecule type" value="Genomic_DNA"/>
</dbReference>
<organism evidence="3 4">
    <name type="scientific">Catenulispora subtropica</name>
    <dbReference type="NCBI Taxonomy" id="450798"/>
    <lineage>
        <taxon>Bacteria</taxon>
        <taxon>Bacillati</taxon>
        <taxon>Actinomycetota</taxon>
        <taxon>Actinomycetes</taxon>
        <taxon>Catenulisporales</taxon>
        <taxon>Catenulisporaceae</taxon>
        <taxon>Catenulispora</taxon>
    </lineage>
</organism>
<sequence length="440" mass="46950">MRGRLSAVVAIAAAGALALSACSSSKSNKPSGTSPGNNTGAVTDSKVEVFSWWTGGGEAAGLQALIADYKKKNSGVDFVNAAVAGGAGTNAKAVLQSRLKANQPPDSFQGHAGAELQDYIKAGQVEPLDDFYQQQGLDKAFPQSLRDEISYKGHIYSVPANIHRANVLWFNPQVVQKAGITSAPTSVADFIADLDKVKQTQPDVQPISVGDQWTTEHLWETVMIGDLGADGWNALWKSGANWGDPKVTQAINDFKKIMSYVPSSQYAADWQTAAKAVIDGKAAYNVMGDWAAGYFTSSVASGGLAKTAKTDFDWAAAPGTDGVYDWLSDSFTLAKGAPHPSAAKAWLAEIGSKDGQDIFNPIKGSIPARTDEDKSKYTGYLSWALDEWGKDKLVGSFYHGVVANNAWHNDIDNAEGQFLKDWNVDSFQKALVNAAQQDAD</sequence>
<reference evidence="3 4" key="1">
    <citation type="journal article" date="2019" name="Int. J. Syst. Evol. Microbiol.">
        <title>The Global Catalogue of Microorganisms (GCM) 10K type strain sequencing project: providing services to taxonomists for standard genome sequencing and annotation.</title>
        <authorList>
            <consortium name="The Broad Institute Genomics Platform"/>
            <consortium name="The Broad Institute Genome Sequencing Center for Infectious Disease"/>
            <person name="Wu L."/>
            <person name="Ma J."/>
        </authorList>
    </citation>
    <scope>NUCLEOTIDE SEQUENCE [LARGE SCALE GENOMIC DNA]</scope>
    <source>
        <strain evidence="3 4">JCM 16013</strain>
    </source>
</reference>
<proteinExistence type="predicted"/>
<evidence type="ECO:0000313" key="4">
    <source>
        <dbReference type="Proteomes" id="UP001499854"/>
    </source>
</evidence>
<accession>A0ABN2T2P8</accession>
<dbReference type="PROSITE" id="PS51257">
    <property type="entry name" value="PROKAR_LIPOPROTEIN"/>
    <property type="match status" value="1"/>
</dbReference>
<gene>
    <name evidence="3" type="ORF">GCM10009838_71890</name>
</gene>
<keyword evidence="4" id="KW-1185">Reference proteome</keyword>
<comment type="caution">
    <text evidence="3">The sequence shown here is derived from an EMBL/GenBank/DDBJ whole genome shotgun (WGS) entry which is preliminary data.</text>
</comment>
<feature type="signal peptide" evidence="2">
    <location>
        <begin position="1"/>
        <end position="21"/>
    </location>
</feature>
<name>A0ABN2T2P8_9ACTN</name>